<comment type="subcellular location">
    <subcellularLocation>
        <location evidence="6">Endomembrane system</location>
        <topology evidence="6">Single-pass membrane protein</topology>
    </subcellularLocation>
    <subcellularLocation>
        <location evidence="1">Nucleus membrane</location>
    </subcellularLocation>
</comment>
<dbReference type="PANTHER" id="PTHR12265:SF30">
    <property type="entry name" value="TRANSMEMBRANE PROTEIN 53"/>
    <property type="match status" value="1"/>
</dbReference>
<evidence type="ECO:0000256" key="3">
    <source>
        <dbReference type="ARBA" id="ARBA00022989"/>
    </source>
</evidence>
<evidence type="ECO:0000256" key="6">
    <source>
        <dbReference type="ARBA" id="ARBA00037847"/>
    </source>
</evidence>
<protein>
    <recommendedName>
        <fullName evidence="10">Indole-diterpene biosynthesis protein PaxU</fullName>
    </recommendedName>
</protein>
<keyword evidence="5" id="KW-0539">Nucleus</keyword>
<reference evidence="8 9" key="1">
    <citation type="submission" date="2016-03" db="EMBL/GenBank/DDBJ databases">
        <authorList>
            <person name="Ploux O."/>
        </authorList>
    </citation>
    <scope>NUCLEOTIDE SEQUENCE [LARGE SCALE GENOMIC DNA]</scope>
    <source>
        <strain evidence="8 9">UAMH 11012</strain>
    </source>
</reference>
<dbReference type="Proteomes" id="UP000184330">
    <property type="component" value="Unassembled WGS sequence"/>
</dbReference>
<evidence type="ECO:0000313" key="8">
    <source>
        <dbReference type="EMBL" id="CZR52152.1"/>
    </source>
</evidence>
<evidence type="ECO:0008006" key="10">
    <source>
        <dbReference type="Google" id="ProtNLM"/>
    </source>
</evidence>
<keyword evidence="4 7" id="KW-0472">Membrane</keyword>
<proteinExistence type="predicted"/>
<evidence type="ECO:0000256" key="2">
    <source>
        <dbReference type="ARBA" id="ARBA00022692"/>
    </source>
</evidence>
<dbReference type="Pfam" id="PF05705">
    <property type="entry name" value="DUF829"/>
    <property type="match status" value="1"/>
</dbReference>
<keyword evidence="3 7" id="KW-1133">Transmembrane helix</keyword>
<organism evidence="8 9">
    <name type="scientific">Phialocephala subalpina</name>
    <dbReference type="NCBI Taxonomy" id="576137"/>
    <lineage>
        <taxon>Eukaryota</taxon>
        <taxon>Fungi</taxon>
        <taxon>Dikarya</taxon>
        <taxon>Ascomycota</taxon>
        <taxon>Pezizomycotina</taxon>
        <taxon>Leotiomycetes</taxon>
        <taxon>Helotiales</taxon>
        <taxon>Mollisiaceae</taxon>
        <taxon>Phialocephala</taxon>
        <taxon>Phialocephala fortinii species complex</taxon>
    </lineage>
</organism>
<evidence type="ECO:0000256" key="7">
    <source>
        <dbReference type="SAM" id="Phobius"/>
    </source>
</evidence>
<dbReference type="OrthoDB" id="77878at2759"/>
<dbReference type="PANTHER" id="PTHR12265">
    <property type="entry name" value="TRANSMEMBRANE PROTEIN 53"/>
    <property type="match status" value="1"/>
</dbReference>
<evidence type="ECO:0000256" key="5">
    <source>
        <dbReference type="ARBA" id="ARBA00023242"/>
    </source>
</evidence>
<dbReference type="EMBL" id="FJOG01000002">
    <property type="protein sequence ID" value="CZR52152.1"/>
    <property type="molecule type" value="Genomic_DNA"/>
</dbReference>
<sequence>MPSKITIDSPNGSAPTAKAAKPLAAFTRLSPTVAYYDPPATPTASANDNASPTTILLCSWMNARPKNVDYYARSYMAHYPSARIIHVSINTTQFIFQSEARRRKDMMKAVSTLLARDQQSERLLVHSVSNGGGKRVYNIAAAYRSVTGQPLPAQALIFDSAPGIPRFKRDVHAIMVPARKLHWLPWLFALIATYVTVSITFVSVYWTPLWFWYDLVWGPTYGCNDVTLFDQQGMRGYIYSKEDLAIDWRDVESHADAAEEKGYKVVKKLVHGAEHAQLFKGEGGEEDYWGFVKGVWAMAMN</sequence>
<evidence type="ECO:0000256" key="1">
    <source>
        <dbReference type="ARBA" id="ARBA00004126"/>
    </source>
</evidence>
<keyword evidence="9" id="KW-1185">Reference proteome</keyword>
<dbReference type="AlphaFoldDB" id="A0A1L7WHA0"/>
<dbReference type="GO" id="GO:0031965">
    <property type="term" value="C:nuclear membrane"/>
    <property type="evidence" value="ECO:0007669"/>
    <property type="project" value="UniProtKB-SubCell"/>
</dbReference>
<accession>A0A1L7WHA0</accession>
<evidence type="ECO:0000256" key="4">
    <source>
        <dbReference type="ARBA" id="ARBA00023136"/>
    </source>
</evidence>
<gene>
    <name evidence="8" type="ORF">PAC_02029</name>
</gene>
<dbReference type="InterPro" id="IPR008547">
    <property type="entry name" value="DUF829_TMEM53"/>
</dbReference>
<name>A0A1L7WHA0_9HELO</name>
<evidence type="ECO:0000313" key="9">
    <source>
        <dbReference type="Proteomes" id="UP000184330"/>
    </source>
</evidence>
<feature type="transmembrane region" description="Helical" evidence="7">
    <location>
        <begin position="183"/>
        <end position="206"/>
    </location>
</feature>
<keyword evidence="2 7" id="KW-0812">Transmembrane</keyword>